<keyword evidence="7" id="KW-0808">Transferase</keyword>
<keyword evidence="12" id="KW-1185">Reference proteome</keyword>
<evidence type="ECO:0000256" key="2">
    <source>
        <dbReference type="ARBA" id="ARBA00005180"/>
    </source>
</evidence>
<evidence type="ECO:0000256" key="6">
    <source>
        <dbReference type="ARBA" id="ARBA00022676"/>
    </source>
</evidence>
<dbReference type="OrthoDB" id="10257085at2759"/>
<proteinExistence type="inferred from homology"/>
<evidence type="ECO:0000259" key="10">
    <source>
        <dbReference type="Pfam" id="PF14681"/>
    </source>
</evidence>
<dbReference type="AlphaFoldDB" id="A0A9W9Q0P2"/>
<evidence type="ECO:0000313" key="12">
    <source>
        <dbReference type="Proteomes" id="UP001147746"/>
    </source>
</evidence>
<dbReference type="SUPFAM" id="SSF53271">
    <property type="entry name" value="PRTase-like"/>
    <property type="match status" value="1"/>
</dbReference>
<evidence type="ECO:0000256" key="9">
    <source>
        <dbReference type="ARBA" id="ARBA00023134"/>
    </source>
</evidence>
<comment type="pathway">
    <text evidence="2">Pyrimidine metabolism; UMP biosynthesis via salvage pathway; UMP from uracil: step 1/1.</text>
</comment>
<dbReference type="InterPro" id="IPR029057">
    <property type="entry name" value="PRTase-like"/>
</dbReference>
<keyword evidence="9" id="KW-0342">GTP-binding</keyword>
<dbReference type="CDD" id="cd06223">
    <property type="entry name" value="PRTases_typeI"/>
    <property type="match status" value="1"/>
</dbReference>
<dbReference type="EC" id="2.4.2.9" evidence="4"/>
<dbReference type="Pfam" id="PF14681">
    <property type="entry name" value="UPRTase"/>
    <property type="match status" value="1"/>
</dbReference>
<dbReference type="Gene3D" id="3.40.50.2020">
    <property type="match status" value="1"/>
</dbReference>
<dbReference type="PANTHER" id="PTHR32315">
    <property type="entry name" value="ADENINE PHOSPHORIBOSYLTRANSFERASE"/>
    <property type="match status" value="1"/>
</dbReference>
<accession>A0A9W9Q0P2</accession>
<sequence length="200" mass="21846">MSISNLTSINDAEASKILAQLRDQSLKPIAVRRLVAKLTVTLTKYVLKTPEPEEQIAVIVVLRSGLAMAEPFLDAFPEDSDVVTYHLGLYREKQSLRPVEYYNKLPRKNPKIKRAYILDPLVATGGTARAAIDILKDWGVDHITLFSLLGSATGLANVASAYPECTDVFVGATDPELDDKGYVKPGLGDIGDRLFGTSLE</sequence>
<evidence type="ECO:0000256" key="5">
    <source>
        <dbReference type="ARBA" id="ARBA00022533"/>
    </source>
</evidence>
<dbReference type="GO" id="GO:0004845">
    <property type="term" value="F:uracil phosphoribosyltransferase activity"/>
    <property type="evidence" value="ECO:0007669"/>
    <property type="project" value="UniProtKB-EC"/>
</dbReference>
<dbReference type="GO" id="GO:0005525">
    <property type="term" value="F:GTP binding"/>
    <property type="evidence" value="ECO:0007669"/>
    <property type="project" value="UniProtKB-KW"/>
</dbReference>
<keyword evidence="6" id="KW-0328">Glycosyltransferase</keyword>
<dbReference type="EMBL" id="JAPZBO010000005">
    <property type="protein sequence ID" value="KAJ5316177.1"/>
    <property type="molecule type" value="Genomic_DNA"/>
</dbReference>
<reference evidence="11" key="2">
    <citation type="journal article" date="2023" name="IMA Fungus">
        <title>Comparative genomic study of the Penicillium genus elucidates a diverse pangenome and 15 lateral gene transfer events.</title>
        <authorList>
            <person name="Petersen C."/>
            <person name="Sorensen T."/>
            <person name="Nielsen M.R."/>
            <person name="Sondergaard T.E."/>
            <person name="Sorensen J.L."/>
            <person name="Fitzpatrick D.A."/>
            <person name="Frisvad J.C."/>
            <person name="Nielsen K.L."/>
        </authorList>
    </citation>
    <scope>NUCLEOTIDE SEQUENCE</scope>
    <source>
        <strain evidence="11">IBT 21472</strain>
    </source>
</reference>
<organism evidence="11 12">
    <name type="scientific">Penicillium atrosanguineum</name>
    <dbReference type="NCBI Taxonomy" id="1132637"/>
    <lineage>
        <taxon>Eukaryota</taxon>
        <taxon>Fungi</taxon>
        <taxon>Dikarya</taxon>
        <taxon>Ascomycota</taxon>
        <taxon>Pezizomycotina</taxon>
        <taxon>Eurotiomycetes</taxon>
        <taxon>Eurotiomycetidae</taxon>
        <taxon>Eurotiales</taxon>
        <taxon>Aspergillaceae</taxon>
        <taxon>Penicillium</taxon>
    </lineage>
</organism>
<dbReference type="InterPro" id="IPR000836">
    <property type="entry name" value="PRTase_dom"/>
</dbReference>
<evidence type="ECO:0000256" key="8">
    <source>
        <dbReference type="ARBA" id="ARBA00022741"/>
    </source>
</evidence>
<feature type="domain" description="Phosphoribosyltransferase" evidence="10">
    <location>
        <begin position="52"/>
        <end position="197"/>
    </location>
</feature>
<evidence type="ECO:0000256" key="7">
    <source>
        <dbReference type="ARBA" id="ARBA00022679"/>
    </source>
</evidence>
<dbReference type="InterPro" id="IPR050054">
    <property type="entry name" value="UPRTase/APRTase"/>
</dbReference>
<evidence type="ECO:0000256" key="4">
    <source>
        <dbReference type="ARBA" id="ARBA00011894"/>
    </source>
</evidence>
<gene>
    <name evidence="11" type="ORF">N7476_006484</name>
</gene>
<dbReference type="PANTHER" id="PTHR32315:SF4">
    <property type="entry name" value="URACIL PHOSPHORIBOSYLTRANSFERASE, CHLOROPLASTIC"/>
    <property type="match status" value="1"/>
</dbReference>
<evidence type="ECO:0000256" key="3">
    <source>
        <dbReference type="ARBA" id="ARBA00009516"/>
    </source>
</evidence>
<comment type="similarity">
    <text evidence="3">Belongs to the UPRTase family.</text>
</comment>
<dbReference type="NCBIfam" id="NF001097">
    <property type="entry name" value="PRK00129.1"/>
    <property type="match status" value="1"/>
</dbReference>
<keyword evidence="5" id="KW-0021">Allosteric enzyme</keyword>
<protein>
    <recommendedName>
        <fullName evidence="4">uracil phosphoribosyltransferase</fullName>
        <ecNumber evidence="4">2.4.2.9</ecNumber>
    </recommendedName>
</protein>
<evidence type="ECO:0000256" key="1">
    <source>
        <dbReference type="ARBA" id="ARBA00001946"/>
    </source>
</evidence>
<comment type="cofactor">
    <cofactor evidence="1">
        <name>Mg(2+)</name>
        <dbReference type="ChEBI" id="CHEBI:18420"/>
    </cofactor>
</comment>
<comment type="caution">
    <text evidence="11">The sequence shown here is derived from an EMBL/GenBank/DDBJ whole genome shotgun (WGS) entry which is preliminary data.</text>
</comment>
<reference evidence="11" key="1">
    <citation type="submission" date="2022-12" db="EMBL/GenBank/DDBJ databases">
        <authorList>
            <person name="Petersen C."/>
        </authorList>
    </citation>
    <scope>NUCLEOTIDE SEQUENCE</scope>
    <source>
        <strain evidence="11">IBT 21472</strain>
    </source>
</reference>
<name>A0A9W9Q0P2_9EURO</name>
<keyword evidence="8" id="KW-0547">Nucleotide-binding</keyword>
<evidence type="ECO:0000313" key="11">
    <source>
        <dbReference type="EMBL" id="KAJ5316177.1"/>
    </source>
</evidence>
<dbReference type="Proteomes" id="UP001147746">
    <property type="component" value="Unassembled WGS sequence"/>
</dbReference>